<dbReference type="InterPro" id="IPR036663">
    <property type="entry name" value="Fumarylacetoacetase_C_sf"/>
</dbReference>
<dbReference type="Proteomes" id="UP000273626">
    <property type="component" value="Unassembled WGS sequence"/>
</dbReference>
<evidence type="ECO:0000313" key="8">
    <source>
        <dbReference type="Proteomes" id="UP000326453"/>
    </source>
</evidence>
<reference evidence="6 7" key="1">
    <citation type="submission" date="2018-10" db="EMBL/GenBank/DDBJ databases">
        <title>Genomic Encyclopedia of Archaeal and Bacterial Type Strains, Phase II (KMG-II): from individual species to whole genera.</title>
        <authorList>
            <person name="Goeker M."/>
        </authorList>
    </citation>
    <scope>NUCLEOTIDE SEQUENCE [LARGE SCALE GENOMIC DNA]</scope>
    <source>
        <strain evidence="7">ATCC 35512 / DSM 2944 / CIP 106514 / LMD 82.5 / NBRC 102493 / NCCB 82005 / GB17</strain>
        <strain evidence="6">DSM 2944</strain>
    </source>
</reference>
<dbReference type="Proteomes" id="UP000509322">
    <property type="component" value="Chromosome 2"/>
</dbReference>
<proteinExistence type="predicted"/>
<evidence type="ECO:0000313" key="5">
    <source>
        <dbReference type="EMBL" id="QLH15466.1"/>
    </source>
</evidence>
<accession>A0A1I5HEX7</accession>
<sequence>MKSLILGAIMLPFAGVAVAACPDVSLMQNAARGWIAGQRLPDPLVRTLEDGACAYATFRSVLEAELGAPVGVKVGFTSRQVQERFGVTEPVAGALFAPMLLPDGARLSLAGSREPFFEADLVVTVGSSAIMQARTREEVAAALKDVRPFIELPDLALQKDVVPTGPLMVAYGVTPWRGVLGRGIPISELRDPVADLAALTVNLKLDGKSIGTGSGEMLLGHPLDVVLWLVQQGRYELKPGSVISLGSLGALHPAQPGHRVEAEYRIGGRAMKVGLVLVP</sequence>
<dbReference type="EMBL" id="RBLI01000001">
    <property type="protein sequence ID" value="RKS51604.1"/>
    <property type="molecule type" value="Genomic_DNA"/>
</dbReference>
<evidence type="ECO:0000313" key="4">
    <source>
        <dbReference type="EMBL" id="QFG37914.1"/>
    </source>
</evidence>
<dbReference type="PROSITE" id="PS51257">
    <property type="entry name" value="PROKAR_LIPOPROTEIN"/>
    <property type="match status" value="1"/>
</dbReference>
<dbReference type="RefSeq" id="WP_024844108.1">
    <property type="nucleotide sequence ID" value="NZ_CP038203.1"/>
</dbReference>
<keyword evidence="5" id="KW-0378">Hydrolase</keyword>
<feature type="signal peptide" evidence="2">
    <location>
        <begin position="1"/>
        <end position="19"/>
    </location>
</feature>
<dbReference type="PANTHER" id="PTHR30143:SF0">
    <property type="entry name" value="2-KETO-4-PENTENOATE HYDRATASE"/>
    <property type="match status" value="1"/>
</dbReference>
<dbReference type="EMBL" id="CP058690">
    <property type="protein sequence ID" value="QLH15466.1"/>
    <property type="molecule type" value="Genomic_DNA"/>
</dbReference>
<dbReference type="GO" id="GO:0016787">
    <property type="term" value="F:hydrolase activity"/>
    <property type="evidence" value="ECO:0007669"/>
    <property type="project" value="UniProtKB-KW"/>
</dbReference>
<dbReference type="InterPro" id="IPR050772">
    <property type="entry name" value="Hydratase-Decarb/MhpD_sf"/>
</dbReference>
<feature type="chain" id="PRO_5044559526" evidence="2">
    <location>
        <begin position="20"/>
        <end position="279"/>
    </location>
</feature>
<keyword evidence="1" id="KW-0456">Lyase</keyword>
<evidence type="ECO:0000313" key="7">
    <source>
        <dbReference type="Proteomes" id="UP000273626"/>
    </source>
</evidence>
<evidence type="ECO:0000259" key="3">
    <source>
        <dbReference type="Pfam" id="PF01557"/>
    </source>
</evidence>
<reference evidence="4 8" key="2">
    <citation type="submission" date="2019-01" db="EMBL/GenBank/DDBJ databases">
        <title>Complete Genome Sequence and Annotation of the Paracoccus pantotrophus type strain DSM 2944.</title>
        <authorList>
            <person name="Bockwoldt J.A."/>
            <person name="Zimmermann M."/>
            <person name="Tiso T."/>
            <person name="Blank L.M."/>
        </authorList>
    </citation>
    <scope>NUCLEOTIDE SEQUENCE [LARGE SCALE GENOMIC DNA]</scope>
    <source>
        <strain evidence="4 8">DSM 2944</strain>
    </source>
</reference>
<dbReference type="Proteomes" id="UP000326453">
    <property type="component" value="Chromosome 1"/>
</dbReference>
<dbReference type="InterPro" id="IPR011234">
    <property type="entry name" value="Fumarylacetoacetase-like_C"/>
</dbReference>
<reference evidence="5 9" key="3">
    <citation type="submission" date="2020-07" db="EMBL/GenBank/DDBJ databases">
        <title>The complete genome of Paracoccus pantotrophus ACCC 10489.</title>
        <authorList>
            <person name="Si Y."/>
        </authorList>
    </citation>
    <scope>NUCLEOTIDE SEQUENCE [LARGE SCALE GENOMIC DNA]</scope>
    <source>
        <strain evidence="5 9">ACCC10489</strain>
    </source>
</reference>
<organism evidence="4 8">
    <name type="scientific">Paracoccus pantotrophus</name>
    <name type="common">Thiosphaera pantotropha</name>
    <dbReference type="NCBI Taxonomy" id="82367"/>
    <lineage>
        <taxon>Bacteria</taxon>
        <taxon>Pseudomonadati</taxon>
        <taxon>Pseudomonadota</taxon>
        <taxon>Alphaproteobacteria</taxon>
        <taxon>Rhodobacterales</taxon>
        <taxon>Paracoccaceae</taxon>
        <taxon>Paracoccus</taxon>
    </lineage>
</organism>
<name>A0A1I5HEX7_PARPN</name>
<gene>
    <name evidence="6" type="ORF">BDE18_0856</name>
    <name evidence="4" type="ORF">ESD82_17770</name>
    <name evidence="5" type="ORF">HYQ43_14935</name>
</gene>
<dbReference type="EMBL" id="CP044426">
    <property type="protein sequence ID" value="QFG37914.1"/>
    <property type="molecule type" value="Genomic_DNA"/>
</dbReference>
<evidence type="ECO:0000313" key="6">
    <source>
        <dbReference type="EMBL" id="RKS51604.1"/>
    </source>
</evidence>
<dbReference type="Pfam" id="PF01557">
    <property type="entry name" value="FAA_hydrolase"/>
    <property type="match status" value="1"/>
</dbReference>
<dbReference type="GO" id="GO:0008684">
    <property type="term" value="F:2-oxopent-4-enoate hydratase activity"/>
    <property type="evidence" value="ECO:0007669"/>
    <property type="project" value="TreeGrafter"/>
</dbReference>
<dbReference type="AlphaFoldDB" id="A0A1I5HEX7"/>
<keyword evidence="2" id="KW-0732">Signal</keyword>
<evidence type="ECO:0000313" key="9">
    <source>
        <dbReference type="Proteomes" id="UP000509322"/>
    </source>
</evidence>
<keyword evidence="7" id="KW-1185">Reference proteome</keyword>
<dbReference type="SUPFAM" id="SSF56529">
    <property type="entry name" value="FAH"/>
    <property type="match status" value="1"/>
</dbReference>
<dbReference type="GO" id="GO:0005737">
    <property type="term" value="C:cytoplasm"/>
    <property type="evidence" value="ECO:0007669"/>
    <property type="project" value="TreeGrafter"/>
</dbReference>
<evidence type="ECO:0000256" key="1">
    <source>
        <dbReference type="ARBA" id="ARBA00023239"/>
    </source>
</evidence>
<dbReference type="PANTHER" id="PTHR30143">
    <property type="entry name" value="ACID HYDRATASE"/>
    <property type="match status" value="1"/>
</dbReference>
<dbReference type="KEGG" id="ppan:ESD82_17770"/>
<dbReference type="OrthoDB" id="9792137at2"/>
<dbReference type="GeneID" id="51372441"/>
<protein>
    <submittedName>
        <fullName evidence="4 6">Hydratase</fullName>
    </submittedName>
    <submittedName>
        <fullName evidence="5">Fumarylacetoacetate hydrolase family protein</fullName>
    </submittedName>
</protein>
<dbReference type="Gene3D" id="3.90.850.10">
    <property type="entry name" value="Fumarylacetoacetase-like, C-terminal domain"/>
    <property type="match status" value="1"/>
</dbReference>
<feature type="domain" description="Fumarylacetoacetase-like C-terminal" evidence="3">
    <location>
        <begin position="98"/>
        <end position="267"/>
    </location>
</feature>
<evidence type="ECO:0000256" key="2">
    <source>
        <dbReference type="SAM" id="SignalP"/>
    </source>
</evidence>